<keyword evidence="2" id="KW-1185">Reference proteome</keyword>
<organism evidence="1 2">
    <name type="scientific">Pleuronectes platessa</name>
    <name type="common">European plaice</name>
    <dbReference type="NCBI Taxonomy" id="8262"/>
    <lineage>
        <taxon>Eukaryota</taxon>
        <taxon>Metazoa</taxon>
        <taxon>Chordata</taxon>
        <taxon>Craniata</taxon>
        <taxon>Vertebrata</taxon>
        <taxon>Euteleostomi</taxon>
        <taxon>Actinopterygii</taxon>
        <taxon>Neopterygii</taxon>
        <taxon>Teleostei</taxon>
        <taxon>Neoteleostei</taxon>
        <taxon>Acanthomorphata</taxon>
        <taxon>Carangaria</taxon>
        <taxon>Pleuronectiformes</taxon>
        <taxon>Pleuronectoidei</taxon>
        <taxon>Pleuronectidae</taxon>
        <taxon>Pleuronectes</taxon>
    </lineage>
</organism>
<dbReference type="EMBL" id="CADEAL010000946">
    <property type="protein sequence ID" value="CAB1427137.1"/>
    <property type="molecule type" value="Genomic_DNA"/>
</dbReference>
<dbReference type="Proteomes" id="UP001153269">
    <property type="component" value="Unassembled WGS sequence"/>
</dbReference>
<comment type="caution">
    <text evidence="1">The sequence shown here is derived from an EMBL/GenBank/DDBJ whole genome shotgun (WGS) entry which is preliminary data.</text>
</comment>
<proteinExistence type="predicted"/>
<sequence>MAKKTTTQRVMLLQILHPWRRKNKKKKDKTRGTTTTTGLVERETFLSRNREIAWSSRVSSSSSATGQIVATAPIGVPPGPPNACDNLASTFHLFVTPTVETIILEMTNRESCRK</sequence>
<reference evidence="1" key="1">
    <citation type="submission" date="2020-03" db="EMBL/GenBank/DDBJ databases">
        <authorList>
            <person name="Weist P."/>
        </authorList>
    </citation>
    <scope>NUCLEOTIDE SEQUENCE</scope>
</reference>
<protein>
    <submittedName>
        <fullName evidence="1">Uncharacterized protein</fullName>
    </submittedName>
</protein>
<evidence type="ECO:0000313" key="2">
    <source>
        <dbReference type="Proteomes" id="UP001153269"/>
    </source>
</evidence>
<accession>A0A9N7UAW2</accession>
<name>A0A9N7UAW2_PLEPL</name>
<gene>
    <name evidence="1" type="ORF">PLEPLA_LOCUS15075</name>
</gene>
<dbReference type="AlphaFoldDB" id="A0A9N7UAW2"/>
<evidence type="ECO:0000313" key="1">
    <source>
        <dbReference type="EMBL" id="CAB1427137.1"/>
    </source>
</evidence>